<reference evidence="3" key="1">
    <citation type="journal article" date="2017" name="Nat. Microbiol.">
        <title>Global analysis of biosynthetic gene clusters reveals vast potential of secondary metabolite production in Penicillium species.</title>
        <authorList>
            <person name="Nielsen J.C."/>
            <person name="Grijseels S."/>
            <person name="Prigent S."/>
            <person name="Ji B."/>
            <person name="Dainat J."/>
            <person name="Nielsen K.F."/>
            <person name="Frisvad J.C."/>
            <person name="Workman M."/>
            <person name="Nielsen J."/>
        </authorList>
    </citation>
    <scope>NUCLEOTIDE SEQUENCE [LARGE SCALE GENOMIC DNA]</scope>
    <source>
        <strain evidence="3">IBT 4502</strain>
    </source>
</reference>
<keyword evidence="3" id="KW-1185">Reference proteome</keyword>
<dbReference type="AlphaFoldDB" id="A0A1V6N6Z2"/>
<keyword evidence="1" id="KW-0812">Transmembrane</keyword>
<dbReference type="Proteomes" id="UP000191408">
    <property type="component" value="Unassembled WGS sequence"/>
</dbReference>
<feature type="transmembrane region" description="Helical" evidence="1">
    <location>
        <begin position="9"/>
        <end position="29"/>
    </location>
</feature>
<evidence type="ECO:0000313" key="2">
    <source>
        <dbReference type="EMBL" id="OQD60478.1"/>
    </source>
</evidence>
<dbReference type="OrthoDB" id="4364827at2759"/>
<keyword evidence="1" id="KW-0472">Membrane</keyword>
<name>A0A1V6N6Z2_PENPO</name>
<evidence type="ECO:0000256" key="1">
    <source>
        <dbReference type="SAM" id="Phobius"/>
    </source>
</evidence>
<proteinExistence type="predicted"/>
<accession>A0A1V6N6Z2</accession>
<protein>
    <submittedName>
        <fullName evidence="2">Uncharacterized protein</fullName>
    </submittedName>
</protein>
<keyword evidence="1" id="KW-1133">Transmembrane helix</keyword>
<dbReference type="PROSITE" id="PS51257">
    <property type="entry name" value="PROKAR_LIPOPROTEIN"/>
    <property type="match status" value="1"/>
</dbReference>
<gene>
    <name evidence="2" type="ORF">PENPOL_c023G06965</name>
</gene>
<evidence type="ECO:0000313" key="3">
    <source>
        <dbReference type="Proteomes" id="UP000191408"/>
    </source>
</evidence>
<organism evidence="2 3">
    <name type="scientific">Penicillium polonicum</name>
    <dbReference type="NCBI Taxonomy" id="60169"/>
    <lineage>
        <taxon>Eukaryota</taxon>
        <taxon>Fungi</taxon>
        <taxon>Dikarya</taxon>
        <taxon>Ascomycota</taxon>
        <taxon>Pezizomycotina</taxon>
        <taxon>Eurotiomycetes</taxon>
        <taxon>Eurotiomycetidae</taxon>
        <taxon>Eurotiales</taxon>
        <taxon>Aspergillaceae</taxon>
        <taxon>Penicillium</taxon>
    </lineage>
</organism>
<comment type="caution">
    <text evidence="2">The sequence shown here is derived from an EMBL/GenBank/DDBJ whole genome shotgun (WGS) entry which is preliminary data.</text>
</comment>
<dbReference type="EMBL" id="MDYM01000023">
    <property type="protein sequence ID" value="OQD60478.1"/>
    <property type="molecule type" value="Genomic_DNA"/>
</dbReference>
<sequence>MLFRVYQRYSLLGICTAIFVGCVALVRNFFQLTLQRNPGEFYITFIQTIEMDAVMWMHIRQYFRSRHRRNHELASRHGGLGLARQNVRFAGHHAGLGFRQRIREFASRLINQIRSLQLPARMLQTIFLNTTSAMSLSQFRGVAKRHRHRTHYVLNTI</sequence>
<feature type="transmembrane region" description="Helical" evidence="1">
    <location>
        <begin position="41"/>
        <end position="59"/>
    </location>
</feature>